<dbReference type="EMBL" id="JH794014">
    <property type="protein sequence ID" value="ELQ37520.1"/>
    <property type="molecule type" value="Genomic_DNA"/>
</dbReference>
<gene>
    <name evidence="2" type="ORF">OOU_Y34scaffold00590g34</name>
</gene>
<accession>A0AA97NW32</accession>
<evidence type="ECO:0000313" key="2">
    <source>
        <dbReference type="EMBL" id="ELQ37520.1"/>
    </source>
</evidence>
<sequence length="50" mass="5771">MVTEAHRPPRFRGYARQDYTRTDPLQLLGKQGQNCRITPKTLKNVRGTEA</sequence>
<dbReference type="Proteomes" id="UP000011086">
    <property type="component" value="Unassembled WGS sequence"/>
</dbReference>
<evidence type="ECO:0000256" key="1">
    <source>
        <dbReference type="SAM" id="MobiDB-lite"/>
    </source>
</evidence>
<dbReference type="AlphaFoldDB" id="A0AA97NW32"/>
<protein>
    <submittedName>
        <fullName evidence="2">Uncharacterized protein</fullName>
    </submittedName>
</protein>
<name>A0AA97NW32_PYRO3</name>
<proteinExistence type="predicted"/>
<feature type="region of interest" description="Disordered" evidence="1">
    <location>
        <begin position="30"/>
        <end position="50"/>
    </location>
</feature>
<organism evidence="2">
    <name type="scientific">Pyricularia oryzae (strain Y34)</name>
    <name type="common">Rice blast fungus</name>
    <name type="synonym">Magnaporthe oryzae</name>
    <dbReference type="NCBI Taxonomy" id="1143189"/>
    <lineage>
        <taxon>Eukaryota</taxon>
        <taxon>Fungi</taxon>
        <taxon>Dikarya</taxon>
        <taxon>Ascomycota</taxon>
        <taxon>Pezizomycotina</taxon>
        <taxon>Sordariomycetes</taxon>
        <taxon>Sordariomycetidae</taxon>
        <taxon>Magnaporthales</taxon>
        <taxon>Pyriculariaceae</taxon>
        <taxon>Pyricularia</taxon>
    </lineage>
</organism>
<reference evidence="2" key="1">
    <citation type="journal article" date="2012" name="PLoS Genet.">
        <title>Comparative analysis of the genomes of two field isolates of the rice blast fungus Magnaporthe oryzae.</title>
        <authorList>
            <person name="Xue M."/>
            <person name="Yang J."/>
            <person name="Li Z."/>
            <person name="Hu S."/>
            <person name="Yao N."/>
            <person name="Dean R.A."/>
            <person name="Zhao W."/>
            <person name="Shen M."/>
            <person name="Zhang H."/>
            <person name="Li C."/>
            <person name="Liu L."/>
            <person name="Cao L."/>
            <person name="Xu X."/>
            <person name="Xing Y."/>
            <person name="Hsiang T."/>
            <person name="Zhang Z."/>
            <person name="Xu J.R."/>
            <person name="Peng Y.L."/>
        </authorList>
    </citation>
    <scope>NUCLEOTIDE SEQUENCE</scope>
    <source>
        <strain evidence="2">Y34</strain>
    </source>
</reference>